<dbReference type="InterPro" id="IPR055508">
    <property type="entry name" value="DUF7081"/>
</dbReference>
<dbReference type="InParanoid" id="A0A7J7CSL2"/>
<dbReference type="PANTHER" id="PTHR33345:SF6">
    <property type="entry name" value="OS03G0747200 PROTEIN"/>
    <property type="match status" value="1"/>
</dbReference>
<feature type="domain" description="DUF7081" evidence="8">
    <location>
        <begin position="21"/>
        <end position="113"/>
    </location>
</feature>
<evidence type="ECO:0000259" key="7">
    <source>
        <dbReference type="Pfam" id="PF07227"/>
    </source>
</evidence>
<dbReference type="InterPro" id="IPR056034">
    <property type="entry name" value="DUF7615"/>
</dbReference>
<dbReference type="EMBL" id="JAAARO010000014">
    <property type="protein sequence ID" value="KAF5736876.1"/>
    <property type="molecule type" value="Genomic_DNA"/>
</dbReference>
<evidence type="ECO:0000256" key="4">
    <source>
        <dbReference type="ARBA" id="ARBA00022833"/>
    </source>
</evidence>
<evidence type="ECO:0000259" key="8">
    <source>
        <dbReference type="Pfam" id="PF23299"/>
    </source>
</evidence>
<evidence type="ECO:0000313" key="10">
    <source>
        <dbReference type="EMBL" id="KAF5736876.1"/>
    </source>
</evidence>
<feature type="domain" description="Oberon-like PHD finger" evidence="7">
    <location>
        <begin position="150"/>
        <end position="283"/>
    </location>
</feature>
<comment type="caution">
    <text evidence="10">The sequence shown here is derived from an EMBL/GenBank/DDBJ whole genome shotgun (WGS) entry which is preliminary data.</text>
</comment>
<keyword evidence="2" id="KW-0479">Metal-binding</keyword>
<sequence length="593" mass="67115">METDNESNMDELKANRNFLRPVDPEESGEGLPYAPVDWPNPGDIWGWKVGRRVALTGGHYLDRYLYLPSRLCSRQSKKRTFASKLSVEHYIEAKFPNADIDAFFASFSWKIPSKNQSSNGKAVRSSVPLPPEAKHSESVCESDTIGCKAGNKTCSSFMETAEVSPSAVMPCNICCAEPRFCRECCCILCSKTVTSDYRGYSYLKCQAIVGDGYICGHVAHINCGLRSYLAGTVGGSIGLDAEYYCRRCDARTDLVPYVKNLLKNWEDINSRDDLDKILNVGLCILRGSRKIGTRELLSRIELAIAKVKLIHYGWRNIYLFAFSKSPSSPFYVLKIRSMNGLYLCQLKCGASLDDIFKTEDAAQAISTGAPDIGNATLEATNHQDYVHDRTNSLQLVTESSDYLNESLKLENEIDEVLQALRKSQELEYKIAEDQLYAQKNYLRNLYQQLDRERSALAHRRTSRIEPVSLLTAISNRLVQVNREIMKLREMEEVAKGFGKTPNRILKEHFVASIEFWVWRKNLKEFRNTCRGTWPYNASRYLDDPSSFLTSYIFISLSEQGVESAGQLMLDNVDMCFVNGFLPPALHFLIEDPV</sequence>
<keyword evidence="11" id="KW-1185">Reference proteome</keyword>
<dbReference type="Pfam" id="PF23299">
    <property type="entry name" value="DUF7081"/>
    <property type="match status" value="1"/>
</dbReference>
<feature type="domain" description="DUF7615" evidence="9">
    <location>
        <begin position="404"/>
        <end position="508"/>
    </location>
</feature>
<evidence type="ECO:0000256" key="3">
    <source>
        <dbReference type="ARBA" id="ARBA00022771"/>
    </source>
</evidence>
<accession>A0A7J7CSL2</accession>
<keyword evidence="3" id="KW-0863">Zinc-finger</keyword>
<dbReference type="Pfam" id="PF24590">
    <property type="entry name" value="DUF7615"/>
    <property type="match status" value="1"/>
</dbReference>
<reference evidence="10 11" key="1">
    <citation type="journal article" date="2020" name="Nat. Commun.">
        <title>Genome of Tripterygium wilfordii and identification of cytochrome P450 involved in triptolide biosynthesis.</title>
        <authorList>
            <person name="Tu L."/>
            <person name="Su P."/>
            <person name="Zhang Z."/>
            <person name="Gao L."/>
            <person name="Wang J."/>
            <person name="Hu T."/>
            <person name="Zhou J."/>
            <person name="Zhang Y."/>
            <person name="Zhao Y."/>
            <person name="Liu Y."/>
            <person name="Song Y."/>
            <person name="Tong Y."/>
            <person name="Lu Y."/>
            <person name="Yang J."/>
            <person name="Xu C."/>
            <person name="Jia M."/>
            <person name="Peters R.J."/>
            <person name="Huang L."/>
            <person name="Gao W."/>
        </authorList>
    </citation>
    <scope>NUCLEOTIDE SEQUENCE [LARGE SCALE GENOMIC DNA]</scope>
    <source>
        <strain evidence="11">cv. XIE 37</strain>
        <tissue evidence="10">Leaf</tissue>
    </source>
</reference>
<evidence type="ECO:0000313" key="11">
    <source>
        <dbReference type="Proteomes" id="UP000593562"/>
    </source>
</evidence>
<dbReference type="GO" id="GO:0008270">
    <property type="term" value="F:zinc ion binding"/>
    <property type="evidence" value="ECO:0007669"/>
    <property type="project" value="UniProtKB-KW"/>
</dbReference>
<dbReference type="AlphaFoldDB" id="A0A7J7CSL2"/>
<evidence type="ECO:0008006" key="12">
    <source>
        <dbReference type="Google" id="ProtNLM"/>
    </source>
</evidence>
<dbReference type="Pfam" id="PF07227">
    <property type="entry name" value="PHD_Oberon"/>
    <property type="match status" value="1"/>
</dbReference>
<dbReference type="InterPro" id="IPR032881">
    <property type="entry name" value="Oberon-like_PHD"/>
</dbReference>
<dbReference type="GO" id="GO:0005634">
    <property type="term" value="C:nucleus"/>
    <property type="evidence" value="ECO:0007669"/>
    <property type="project" value="UniProtKB-SubCell"/>
</dbReference>
<gene>
    <name evidence="10" type="ORF">HS088_TW14G01031</name>
</gene>
<keyword evidence="5" id="KW-0539">Nucleus</keyword>
<feature type="region of interest" description="Disordered" evidence="6">
    <location>
        <begin position="1"/>
        <end position="33"/>
    </location>
</feature>
<dbReference type="FunCoup" id="A0A7J7CSL2">
    <property type="interactions" value="3478"/>
</dbReference>
<evidence type="ECO:0000256" key="2">
    <source>
        <dbReference type="ARBA" id="ARBA00022723"/>
    </source>
</evidence>
<comment type="subcellular location">
    <subcellularLocation>
        <location evidence="1">Nucleus</location>
    </subcellularLocation>
</comment>
<proteinExistence type="predicted"/>
<organism evidence="10 11">
    <name type="scientific">Tripterygium wilfordii</name>
    <name type="common">Thunder God vine</name>
    <dbReference type="NCBI Taxonomy" id="458696"/>
    <lineage>
        <taxon>Eukaryota</taxon>
        <taxon>Viridiplantae</taxon>
        <taxon>Streptophyta</taxon>
        <taxon>Embryophyta</taxon>
        <taxon>Tracheophyta</taxon>
        <taxon>Spermatophyta</taxon>
        <taxon>Magnoliopsida</taxon>
        <taxon>eudicotyledons</taxon>
        <taxon>Gunneridae</taxon>
        <taxon>Pentapetalae</taxon>
        <taxon>rosids</taxon>
        <taxon>fabids</taxon>
        <taxon>Celastrales</taxon>
        <taxon>Celastraceae</taxon>
        <taxon>Tripterygium</taxon>
    </lineage>
</organism>
<evidence type="ECO:0000256" key="5">
    <source>
        <dbReference type="ARBA" id="ARBA00023242"/>
    </source>
</evidence>
<protein>
    <recommendedName>
        <fullName evidence="12">Oberon PHD finger domain-containing protein</fullName>
    </recommendedName>
</protein>
<keyword evidence="4" id="KW-0862">Zinc</keyword>
<evidence type="ECO:0000256" key="1">
    <source>
        <dbReference type="ARBA" id="ARBA00004123"/>
    </source>
</evidence>
<name>A0A7J7CSL2_TRIWF</name>
<evidence type="ECO:0000259" key="9">
    <source>
        <dbReference type="Pfam" id="PF24590"/>
    </source>
</evidence>
<evidence type="ECO:0000256" key="6">
    <source>
        <dbReference type="SAM" id="MobiDB-lite"/>
    </source>
</evidence>
<dbReference type="Proteomes" id="UP000593562">
    <property type="component" value="Unassembled WGS sequence"/>
</dbReference>
<dbReference type="PANTHER" id="PTHR33345">
    <property type="entry name" value="ADAPTER PROTEIN, PUTATIVE-RELATED"/>
    <property type="match status" value="1"/>
</dbReference>